<protein>
    <submittedName>
        <fullName evidence="1">Uncharacterized protein</fullName>
    </submittedName>
</protein>
<dbReference type="AlphaFoldDB" id="A0A645B0X3"/>
<evidence type="ECO:0000313" key="1">
    <source>
        <dbReference type="EMBL" id="MPM59059.1"/>
    </source>
</evidence>
<accession>A0A645B0X3</accession>
<comment type="caution">
    <text evidence="1">The sequence shown here is derived from an EMBL/GenBank/DDBJ whole genome shotgun (WGS) entry which is preliminary data.</text>
</comment>
<proteinExistence type="predicted"/>
<sequence>MSESSESSDYTKDQIIAMCKGVKDVELFYQQKFINYRGPRSKNKKRYTEIIACWVINHLEMFEQIGTICRESSYYSKIRDGRTKNPDANSEKQIAIRMYKQEGGIPGLGTIIDYQTPLKNKESDKVGEIDLLAFDEKNGVLRLLELKVPNSTETMLRCLLEAYTYLRLVDREKLIQDFNCGKQKNIPLDTPIVACPFIYRRNSKGENGAQYQEMQEDRPKLRELMKLLEIKPLVIEENKPPYSAYELEL</sequence>
<reference evidence="1" key="1">
    <citation type="submission" date="2019-08" db="EMBL/GenBank/DDBJ databases">
        <authorList>
            <person name="Kucharzyk K."/>
            <person name="Murdoch R.W."/>
            <person name="Higgins S."/>
            <person name="Loffler F."/>
        </authorList>
    </citation>
    <scope>NUCLEOTIDE SEQUENCE</scope>
</reference>
<organism evidence="1">
    <name type="scientific">bioreactor metagenome</name>
    <dbReference type="NCBI Taxonomy" id="1076179"/>
    <lineage>
        <taxon>unclassified sequences</taxon>
        <taxon>metagenomes</taxon>
        <taxon>ecological metagenomes</taxon>
    </lineage>
</organism>
<name>A0A645B0X3_9ZZZZ</name>
<gene>
    <name evidence="1" type="ORF">SDC9_105897</name>
</gene>
<dbReference type="EMBL" id="VSSQ01017103">
    <property type="protein sequence ID" value="MPM59059.1"/>
    <property type="molecule type" value="Genomic_DNA"/>
</dbReference>